<evidence type="ECO:0000313" key="4">
    <source>
        <dbReference type="Proteomes" id="UP000008022"/>
    </source>
</evidence>
<evidence type="ECO:0000313" key="3">
    <source>
        <dbReference type="EnsemblPlants" id="ORUFI03G10710.1"/>
    </source>
</evidence>
<reference evidence="3" key="2">
    <citation type="submission" date="2015-06" db="UniProtKB">
        <authorList>
            <consortium name="EnsemblPlants"/>
        </authorList>
    </citation>
    <scope>IDENTIFICATION</scope>
</reference>
<keyword evidence="4" id="KW-1185">Reference proteome</keyword>
<reference evidence="4" key="1">
    <citation type="submission" date="2013-06" db="EMBL/GenBank/DDBJ databases">
        <authorList>
            <person name="Zhao Q."/>
        </authorList>
    </citation>
    <scope>NUCLEOTIDE SEQUENCE</scope>
    <source>
        <strain evidence="4">cv. W1943</strain>
    </source>
</reference>
<dbReference type="InterPro" id="IPR011676">
    <property type="entry name" value="DUF1618"/>
</dbReference>
<dbReference type="EnsemblPlants" id="ORUFI03G10710.1">
    <property type="protein sequence ID" value="ORUFI03G10710.1"/>
    <property type="gene ID" value="ORUFI03G10710"/>
</dbReference>
<dbReference type="Pfam" id="PF07762">
    <property type="entry name" value="DUF1618"/>
    <property type="match status" value="1"/>
</dbReference>
<evidence type="ECO:0000259" key="2">
    <source>
        <dbReference type="Pfam" id="PF07762"/>
    </source>
</evidence>
<dbReference type="Gramene" id="ORUFI03G10710.1">
    <property type="protein sequence ID" value="ORUFI03G10710.1"/>
    <property type="gene ID" value="ORUFI03G10710"/>
</dbReference>
<proteinExistence type="predicted"/>
<feature type="transmembrane region" description="Helical" evidence="1">
    <location>
        <begin position="25"/>
        <end position="49"/>
    </location>
</feature>
<accession>A0A0E0NSF1</accession>
<name>A0A0E0NSF1_ORYRU</name>
<keyword evidence="1" id="KW-0472">Membrane</keyword>
<dbReference type="Proteomes" id="UP000008022">
    <property type="component" value="Unassembled WGS sequence"/>
</dbReference>
<dbReference type="HOGENOM" id="CLU_1449877_0_0_1"/>
<organism evidence="3 4">
    <name type="scientific">Oryza rufipogon</name>
    <name type="common">Brownbeard rice</name>
    <name type="synonym">Asian wild rice</name>
    <dbReference type="NCBI Taxonomy" id="4529"/>
    <lineage>
        <taxon>Eukaryota</taxon>
        <taxon>Viridiplantae</taxon>
        <taxon>Streptophyta</taxon>
        <taxon>Embryophyta</taxon>
        <taxon>Tracheophyta</taxon>
        <taxon>Spermatophyta</taxon>
        <taxon>Magnoliopsida</taxon>
        <taxon>Liliopsida</taxon>
        <taxon>Poales</taxon>
        <taxon>Poaceae</taxon>
        <taxon>BOP clade</taxon>
        <taxon>Oryzoideae</taxon>
        <taxon>Oryzeae</taxon>
        <taxon>Oryzinae</taxon>
        <taxon>Oryza</taxon>
    </lineage>
</organism>
<sequence length="187" mass="20539">MAGVGRSMKCATKSTYLLVVYTGDLLAIGSGTSIFSLGGGAYVVLAELLMTNVHKWRHQLAIWILSLDSGGEWRKGPECRVGDIWASEKYVVMGVPRISPPPVCPVLRTVNDNVVCVIVNDADETVYGSVDVIAQHFLAIDVERKDRGGCSAVRRYQASRLHPDGGVEPVRLYPNHMACEFSEYMEH</sequence>
<keyword evidence="1" id="KW-0812">Transmembrane</keyword>
<dbReference type="AlphaFoldDB" id="A0A0E0NSF1"/>
<keyword evidence="1" id="KW-1133">Transmembrane helix</keyword>
<protein>
    <recommendedName>
        <fullName evidence="2">DUF1618 domain-containing protein</fullName>
    </recommendedName>
</protein>
<feature type="domain" description="DUF1618" evidence="2">
    <location>
        <begin position="57"/>
        <end position="116"/>
    </location>
</feature>
<evidence type="ECO:0000256" key="1">
    <source>
        <dbReference type="SAM" id="Phobius"/>
    </source>
</evidence>